<feature type="coiled-coil region" evidence="1">
    <location>
        <begin position="206"/>
        <end position="245"/>
    </location>
</feature>
<reference evidence="3 4" key="1">
    <citation type="submission" date="2020-04" db="EMBL/GenBank/DDBJ databases">
        <title>Novel Mycoplasma species detected in Phocoena phocoena (harbor porpoise) from the USA.</title>
        <authorList>
            <person name="Volokhov D.V."/>
        </authorList>
    </citation>
    <scope>NUCLEOTIDE SEQUENCE [LARGE SCALE GENOMIC DNA]</scope>
    <source>
        <strain evidence="3 4">Phocoena C-264-GEN</strain>
    </source>
</reference>
<organism evidence="3 4">
    <name type="scientific">Mycoplasma phocoenae</name>
    <dbReference type="NCBI Taxonomy" id="754517"/>
    <lineage>
        <taxon>Bacteria</taxon>
        <taxon>Bacillati</taxon>
        <taxon>Mycoplasmatota</taxon>
        <taxon>Mollicutes</taxon>
        <taxon>Mycoplasmataceae</taxon>
        <taxon>Mycoplasma</taxon>
    </lineage>
</organism>
<dbReference type="EMBL" id="CP051481">
    <property type="protein sequence ID" value="QJG67223.1"/>
    <property type="molecule type" value="Genomic_DNA"/>
</dbReference>
<gene>
    <name evidence="3" type="ORF">HGG69_02825</name>
</gene>
<dbReference type="KEGG" id="mphe:HGG69_02825"/>
<protein>
    <submittedName>
        <fullName evidence="3">Uncharacterized protein</fullName>
    </submittedName>
</protein>
<dbReference type="Proteomes" id="UP000501060">
    <property type="component" value="Chromosome"/>
</dbReference>
<sequence length="387" mass="44733">MNIYKMEKICLKNNTLLTVGLISIPIITVPVIISNKEKENEDKFKVTLNQPEEGSIILDNISLDLNNVVENTKIKFTVKAKDGFKAIVKNGETILNAENGKYTVVVSQATTISVEYNFDYKNLDQSNLLVNYSKDGATETQVKFADVSIEKDNFIVSLKGFNVNVKNIEKKDTKILLTYTLTKEGLTNESQEFTKEISSNFFGEKINVVENLLNEYKNAIESDNLETIENKKNLYAEALENLFNEEYRNTYLTTSSELDKKYDFLKFIVQIEGRTTVGKDTAFKPEPFHKMLKLFNYHWNGNKEQALELIPVFIQTIKHIEELFQNNVTTVNKNFETQLNSFKRWNTDNSKKYVLPAFKKMAKIYQDWYGSPQNLTKEQLKIELDQF</sequence>
<feature type="transmembrane region" description="Helical" evidence="2">
    <location>
        <begin position="15"/>
        <end position="33"/>
    </location>
</feature>
<evidence type="ECO:0000313" key="4">
    <source>
        <dbReference type="Proteomes" id="UP000501060"/>
    </source>
</evidence>
<keyword evidence="2" id="KW-0472">Membrane</keyword>
<keyword evidence="2" id="KW-1133">Transmembrane helix</keyword>
<proteinExistence type="predicted"/>
<evidence type="ECO:0000256" key="2">
    <source>
        <dbReference type="SAM" id="Phobius"/>
    </source>
</evidence>
<keyword evidence="1" id="KW-0175">Coiled coil</keyword>
<keyword evidence="2" id="KW-0812">Transmembrane</keyword>
<evidence type="ECO:0000256" key="1">
    <source>
        <dbReference type="SAM" id="Coils"/>
    </source>
</evidence>
<name>A0A858U7M8_9MOLU</name>
<dbReference type="AlphaFoldDB" id="A0A858U7M8"/>
<evidence type="ECO:0000313" key="3">
    <source>
        <dbReference type="EMBL" id="QJG67223.1"/>
    </source>
</evidence>
<dbReference type="RefSeq" id="WP_169605272.1">
    <property type="nucleotide sequence ID" value="NZ_CP051481.1"/>
</dbReference>
<accession>A0A858U7M8</accession>
<keyword evidence="4" id="KW-1185">Reference proteome</keyword>